<evidence type="ECO:0000256" key="3">
    <source>
        <dbReference type="ARBA" id="ARBA00022475"/>
    </source>
</evidence>
<keyword evidence="3" id="KW-1003">Cell membrane</keyword>
<evidence type="ECO:0000256" key="5">
    <source>
        <dbReference type="ARBA" id="ARBA00022840"/>
    </source>
</evidence>
<dbReference type="Proteomes" id="UP000031890">
    <property type="component" value="Chromosome"/>
</dbReference>
<dbReference type="GO" id="GO:0046677">
    <property type="term" value="P:response to antibiotic"/>
    <property type="evidence" value="ECO:0007669"/>
    <property type="project" value="UniProtKB-KW"/>
</dbReference>
<dbReference type="GO" id="GO:0016887">
    <property type="term" value="F:ATP hydrolysis activity"/>
    <property type="evidence" value="ECO:0007669"/>
    <property type="project" value="InterPro"/>
</dbReference>
<keyword evidence="5" id="KW-0067">ATP-binding</keyword>
<proteinExistence type="predicted"/>
<dbReference type="PANTHER" id="PTHR42711:SF16">
    <property type="entry name" value="ABC TRANSPORTER ATP-BINDING PROTEIN"/>
    <property type="match status" value="1"/>
</dbReference>
<dbReference type="GO" id="GO:0005886">
    <property type="term" value="C:plasma membrane"/>
    <property type="evidence" value="ECO:0007669"/>
    <property type="project" value="UniProtKB-SubCell"/>
</dbReference>
<organism evidence="10 11">
    <name type="scientific">Corynebacterium singulare</name>
    <dbReference type="NCBI Taxonomy" id="161899"/>
    <lineage>
        <taxon>Bacteria</taxon>
        <taxon>Bacillati</taxon>
        <taxon>Actinomycetota</taxon>
        <taxon>Actinomycetes</taxon>
        <taxon>Mycobacteriales</taxon>
        <taxon>Corynebacteriaceae</taxon>
        <taxon>Corynebacterium</taxon>
    </lineage>
</organism>
<sequence>MNTAESAIEIHDLYRKYGDFTAVNGISLCVARGETFGLLGTNGAGKTSTLEVMEGLAAPSAGTVRVLGHNPVTERATVRPHTGIMLQSGGLPQALTVQETLTMWAGTCSAPAPSNAVLGDVHLDHRRDVTVGALSGGEKRRLDLACALVGNPQILFLDEPTTGLDPESRRHVWDLLRRLKAAGVTIVLTTHYLEEAEELCDRIAIMHQGRINVEGTMSELASIAASEITFSPSPPSAPLPQLSGTTIHRADGTVTITTSNLQKDTQAVLTWAHDHGVTLNNFTARPARLEQVFHSIANS</sequence>
<dbReference type="GO" id="GO:0055085">
    <property type="term" value="P:transmembrane transport"/>
    <property type="evidence" value="ECO:0007669"/>
    <property type="project" value="UniProtKB-ARBA"/>
</dbReference>
<dbReference type="FunFam" id="3.40.50.300:FF:000589">
    <property type="entry name" value="ABC transporter, ATP-binding subunit"/>
    <property type="match status" value="1"/>
</dbReference>
<evidence type="ECO:0000313" key="11">
    <source>
        <dbReference type="Proteomes" id="UP000031890"/>
    </source>
</evidence>
<feature type="domain" description="ABC transporter" evidence="9">
    <location>
        <begin position="8"/>
        <end position="233"/>
    </location>
</feature>
<evidence type="ECO:0000256" key="2">
    <source>
        <dbReference type="ARBA" id="ARBA00022448"/>
    </source>
</evidence>
<dbReference type="OrthoDB" id="9804819at2"/>
<dbReference type="RefSeq" id="WP_042529029.1">
    <property type="nucleotide sequence ID" value="NZ_CP010827.1"/>
</dbReference>
<reference evidence="10 11" key="1">
    <citation type="journal article" date="2015" name="Genome Announc.">
        <title>Complete Genome Sequence and Annotation of Corynebacterium singulare DSM 44357, Isolated from a Human Semen Specimen.</title>
        <authorList>
            <person name="Merten M."/>
            <person name="Brinkrolf K."/>
            <person name="Albersmeier A."/>
            <person name="Kutter Y."/>
            <person name="Ruckert C."/>
            <person name="Tauch A."/>
        </authorList>
    </citation>
    <scope>NUCLEOTIDE SEQUENCE [LARGE SCALE GENOMIC DNA]</scope>
    <source>
        <strain evidence="10">IBS B52218</strain>
    </source>
</reference>
<evidence type="ECO:0000256" key="6">
    <source>
        <dbReference type="ARBA" id="ARBA00022967"/>
    </source>
</evidence>
<dbReference type="InterPro" id="IPR050763">
    <property type="entry name" value="ABC_transporter_ATP-binding"/>
</dbReference>
<dbReference type="PROSITE" id="PS00211">
    <property type="entry name" value="ABC_TRANSPORTER_1"/>
    <property type="match status" value="1"/>
</dbReference>
<keyword evidence="2" id="KW-0813">Transport</keyword>
<dbReference type="InterPro" id="IPR017871">
    <property type="entry name" value="ABC_transporter-like_CS"/>
</dbReference>
<protein>
    <submittedName>
        <fullName evidence="10">ABC-type multidrug transport system, ATPase component</fullName>
    </submittedName>
</protein>
<dbReference type="STRING" id="161899.CSING_01415"/>
<keyword evidence="8" id="KW-0046">Antibiotic resistance</keyword>
<evidence type="ECO:0000256" key="4">
    <source>
        <dbReference type="ARBA" id="ARBA00022741"/>
    </source>
</evidence>
<dbReference type="InterPro" id="IPR003593">
    <property type="entry name" value="AAA+_ATPase"/>
</dbReference>
<evidence type="ECO:0000313" key="10">
    <source>
        <dbReference type="EMBL" id="AJI77843.1"/>
    </source>
</evidence>
<keyword evidence="7" id="KW-0472">Membrane</keyword>
<dbReference type="EMBL" id="CP010827">
    <property type="protein sequence ID" value="AJI77843.1"/>
    <property type="molecule type" value="Genomic_DNA"/>
</dbReference>
<dbReference type="AlphaFoldDB" id="A0A0B6ESS7"/>
<name>A0A0B6ESS7_9CORY</name>
<dbReference type="Pfam" id="PF00005">
    <property type="entry name" value="ABC_tran"/>
    <property type="match status" value="1"/>
</dbReference>
<comment type="subcellular location">
    <subcellularLocation>
        <location evidence="1">Cell membrane</location>
        <topology evidence="1">Peripheral membrane protein</topology>
    </subcellularLocation>
</comment>
<dbReference type="SUPFAM" id="SSF52540">
    <property type="entry name" value="P-loop containing nucleoside triphosphate hydrolases"/>
    <property type="match status" value="1"/>
</dbReference>
<evidence type="ECO:0000256" key="7">
    <source>
        <dbReference type="ARBA" id="ARBA00023136"/>
    </source>
</evidence>
<dbReference type="PROSITE" id="PS50893">
    <property type="entry name" value="ABC_TRANSPORTER_2"/>
    <property type="match status" value="1"/>
</dbReference>
<dbReference type="CDD" id="cd03230">
    <property type="entry name" value="ABC_DR_subfamily_A"/>
    <property type="match status" value="1"/>
</dbReference>
<accession>A0A0B6ESS7</accession>
<dbReference type="SMART" id="SM00382">
    <property type="entry name" value="AAA"/>
    <property type="match status" value="1"/>
</dbReference>
<gene>
    <name evidence="10" type="ORF">CSING_01415</name>
</gene>
<dbReference type="HOGENOM" id="CLU_000604_1_2_11"/>
<keyword evidence="4" id="KW-0547">Nucleotide-binding</keyword>
<dbReference type="InterPro" id="IPR003439">
    <property type="entry name" value="ABC_transporter-like_ATP-bd"/>
</dbReference>
<dbReference type="Gene3D" id="3.40.50.300">
    <property type="entry name" value="P-loop containing nucleotide triphosphate hydrolases"/>
    <property type="match status" value="1"/>
</dbReference>
<dbReference type="InterPro" id="IPR027417">
    <property type="entry name" value="P-loop_NTPase"/>
</dbReference>
<evidence type="ECO:0000256" key="1">
    <source>
        <dbReference type="ARBA" id="ARBA00004202"/>
    </source>
</evidence>
<dbReference type="KEGG" id="csx:CSING_01415"/>
<evidence type="ECO:0000259" key="9">
    <source>
        <dbReference type="PROSITE" id="PS50893"/>
    </source>
</evidence>
<dbReference type="PANTHER" id="PTHR42711">
    <property type="entry name" value="ABC TRANSPORTER ATP-BINDING PROTEIN"/>
    <property type="match status" value="1"/>
</dbReference>
<keyword evidence="6" id="KW-1278">Translocase</keyword>
<dbReference type="GO" id="GO:0005524">
    <property type="term" value="F:ATP binding"/>
    <property type="evidence" value="ECO:0007669"/>
    <property type="project" value="UniProtKB-KW"/>
</dbReference>
<evidence type="ECO:0000256" key="8">
    <source>
        <dbReference type="ARBA" id="ARBA00023251"/>
    </source>
</evidence>